<protein>
    <submittedName>
        <fullName evidence="2">T9SS type A sorting domain-containing protein</fullName>
    </submittedName>
</protein>
<dbReference type="NCBIfam" id="TIGR04183">
    <property type="entry name" value="Por_Secre_tail"/>
    <property type="match status" value="1"/>
</dbReference>
<dbReference type="AlphaFoldDB" id="A0A9D7SZW8"/>
<accession>A0A9D7SZW8</accession>
<name>A0A9D7SZW8_9BACT</name>
<reference evidence="2 3" key="1">
    <citation type="submission" date="2020-10" db="EMBL/GenBank/DDBJ databases">
        <title>Connecting structure to function with the recovery of over 1000 high-quality activated sludge metagenome-assembled genomes encoding full-length rRNA genes using long-read sequencing.</title>
        <authorList>
            <person name="Singleton C.M."/>
            <person name="Petriglieri F."/>
            <person name="Kristensen J.M."/>
            <person name="Kirkegaard R.H."/>
            <person name="Michaelsen T.Y."/>
            <person name="Andersen M.H."/>
            <person name="Karst S.M."/>
            <person name="Dueholm M.S."/>
            <person name="Nielsen P.H."/>
            <person name="Albertsen M."/>
        </authorList>
    </citation>
    <scope>NUCLEOTIDE SEQUENCE [LARGE SCALE GENOMIC DNA]</scope>
    <source>
        <strain evidence="2">Ribe_18-Q3-R11-54_MAXAC.273</strain>
    </source>
</reference>
<sequence>MKYLLFLFALIYFVPVKGQPYLNGTSRWKQYYRHTAFPPGLAFVEDVLIQLDGDTIIGSTEYHRVLKTGLATTYYIQSGDTTYHGSIHEYLDPIREADQLIYAYDRAADQEYILYDFGAAIGDTLKSGHCVRDTVISIDTIYLGDKPRKRFHLPHANAEISTLVEGVGSTFGFYWQTCNVIPDPQIKLQCFSQDGAYIQFDPNYDCSGLIAANEVIQKDRFSIHPNPFTDEFEIHFSDDLQQDISISIVNMLGAVVFEKQLRAPGPVERIATGDIPAGLYIICVHDKQGITSYKMIKR</sequence>
<dbReference type="InterPro" id="IPR026444">
    <property type="entry name" value="Secre_tail"/>
</dbReference>
<evidence type="ECO:0000313" key="2">
    <source>
        <dbReference type="EMBL" id="MBK9985266.1"/>
    </source>
</evidence>
<feature type="domain" description="Secretion system C-terminal sorting" evidence="1">
    <location>
        <begin position="223"/>
        <end position="296"/>
    </location>
</feature>
<evidence type="ECO:0000259" key="1">
    <source>
        <dbReference type="Pfam" id="PF18962"/>
    </source>
</evidence>
<dbReference type="Pfam" id="PF18962">
    <property type="entry name" value="Por_Secre_tail"/>
    <property type="match status" value="1"/>
</dbReference>
<proteinExistence type="predicted"/>
<organism evidence="2 3">
    <name type="scientific">Candidatus Opimibacter skivensis</name>
    <dbReference type="NCBI Taxonomy" id="2982028"/>
    <lineage>
        <taxon>Bacteria</taxon>
        <taxon>Pseudomonadati</taxon>
        <taxon>Bacteroidota</taxon>
        <taxon>Saprospiria</taxon>
        <taxon>Saprospirales</taxon>
        <taxon>Saprospiraceae</taxon>
        <taxon>Candidatus Opimibacter</taxon>
    </lineage>
</organism>
<dbReference type="Proteomes" id="UP000808337">
    <property type="component" value="Unassembled WGS sequence"/>
</dbReference>
<evidence type="ECO:0000313" key="3">
    <source>
        <dbReference type="Proteomes" id="UP000808337"/>
    </source>
</evidence>
<comment type="caution">
    <text evidence="2">The sequence shown here is derived from an EMBL/GenBank/DDBJ whole genome shotgun (WGS) entry which is preliminary data.</text>
</comment>
<gene>
    <name evidence="2" type="ORF">IPP15_23485</name>
</gene>
<dbReference type="EMBL" id="JADKGY010000035">
    <property type="protein sequence ID" value="MBK9985266.1"/>
    <property type="molecule type" value="Genomic_DNA"/>
</dbReference>